<evidence type="ECO:0000256" key="6">
    <source>
        <dbReference type="ARBA" id="ARBA00023004"/>
    </source>
</evidence>
<dbReference type="PROSITE" id="PS00211">
    <property type="entry name" value="ABC_TRANSPORTER_1"/>
    <property type="match status" value="1"/>
</dbReference>
<evidence type="ECO:0000256" key="7">
    <source>
        <dbReference type="ARBA" id="ARBA00023065"/>
    </source>
</evidence>
<dbReference type="Pfam" id="PF08402">
    <property type="entry name" value="TOBE_2"/>
    <property type="match status" value="1"/>
</dbReference>
<evidence type="ECO:0000313" key="10">
    <source>
        <dbReference type="EMBL" id="BCS97251.1"/>
    </source>
</evidence>
<evidence type="ECO:0000256" key="2">
    <source>
        <dbReference type="ARBA" id="ARBA00022475"/>
    </source>
</evidence>
<keyword evidence="6" id="KW-0408">Iron</keyword>
<protein>
    <submittedName>
        <fullName evidence="10">Spermidine/putrescine ABC transporter ATPase</fullName>
    </submittedName>
</protein>
<dbReference type="RefSeq" id="WP_236888680.1">
    <property type="nucleotide sequence ID" value="NZ_AP024488.1"/>
</dbReference>
<keyword evidence="1" id="KW-0813">Transport</keyword>
<keyword evidence="4" id="KW-0547">Nucleotide-binding</keyword>
<keyword evidence="11" id="KW-1185">Reference proteome</keyword>
<dbReference type="InterPro" id="IPR013611">
    <property type="entry name" value="Transp-assoc_OB_typ2"/>
</dbReference>
<name>A0ABM7PI39_9BACT</name>
<dbReference type="SUPFAM" id="SSF50331">
    <property type="entry name" value="MOP-like"/>
    <property type="match status" value="1"/>
</dbReference>
<dbReference type="Pfam" id="PF00005">
    <property type="entry name" value="ABC_tran"/>
    <property type="match status" value="1"/>
</dbReference>
<sequence length="343" mass="37706">MTLNVNDLLRTYGDFQLRVNLTVEKGEFLSVIGPSGCGKSTLLRMVAGLEEADAGSIKLMGREISHEPPEKRGIGMVFQDYALFPHLRVAENVAYGLKLRKVGKKEREARVRELLALVRLSDKAEAFPSTLSGGEQQRVALARAIAPNPSVLLLDEPLSALDARLRIELRREIREIHDRLSLTTLYVTHDQEEALTLSDRIAVMKKGVILQTGTPKGLYEHPGHLFTGTFLGLSNTLEGRVENGWFVAQGGQRIIPLSEHSGPGTLFFRPHHVALHESAPKAGVPFVVKRVEYCGGWSLVHVAADGHGLVVFASRETPWVDGREGLLEVDPEGALFFPCNQSA</sequence>
<evidence type="ECO:0000256" key="3">
    <source>
        <dbReference type="ARBA" id="ARBA00022496"/>
    </source>
</evidence>
<proteinExistence type="predicted"/>
<dbReference type="PANTHER" id="PTHR42781">
    <property type="entry name" value="SPERMIDINE/PUTRESCINE IMPORT ATP-BINDING PROTEIN POTA"/>
    <property type="match status" value="1"/>
</dbReference>
<dbReference type="InterPro" id="IPR003593">
    <property type="entry name" value="AAA+_ATPase"/>
</dbReference>
<dbReference type="InterPro" id="IPR003439">
    <property type="entry name" value="ABC_transporter-like_ATP-bd"/>
</dbReference>
<accession>A0ABM7PI39</accession>
<dbReference type="CDD" id="cd03259">
    <property type="entry name" value="ABC_Carb_Solutes_like"/>
    <property type="match status" value="1"/>
</dbReference>
<reference evidence="10 11" key="1">
    <citation type="submission" date="2021-02" db="EMBL/GenBank/DDBJ databases">
        <title>Complete genome of Desulfoluna sp. strain ASN36.</title>
        <authorList>
            <person name="Takahashi A."/>
            <person name="Kojima H."/>
            <person name="Fukui M."/>
        </authorList>
    </citation>
    <scope>NUCLEOTIDE SEQUENCE [LARGE SCALE GENOMIC DNA]</scope>
    <source>
        <strain evidence="10 11">ASN36</strain>
    </source>
</reference>
<dbReference type="InterPro" id="IPR017871">
    <property type="entry name" value="ABC_transporter-like_CS"/>
</dbReference>
<organism evidence="10 11">
    <name type="scientific">Desulfoluna limicola</name>
    <dbReference type="NCBI Taxonomy" id="2810562"/>
    <lineage>
        <taxon>Bacteria</taxon>
        <taxon>Pseudomonadati</taxon>
        <taxon>Thermodesulfobacteriota</taxon>
        <taxon>Desulfobacteria</taxon>
        <taxon>Desulfobacterales</taxon>
        <taxon>Desulfolunaceae</taxon>
        <taxon>Desulfoluna</taxon>
    </lineage>
</organism>
<dbReference type="InterPro" id="IPR050093">
    <property type="entry name" value="ABC_SmlMolc_Importer"/>
</dbReference>
<evidence type="ECO:0000256" key="8">
    <source>
        <dbReference type="ARBA" id="ARBA00023136"/>
    </source>
</evidence>
<dbReference type="SMART" id="SM00382">
    <property type="entry name" value="AAA"/>
    <property type="match status" value="1"/>
</dbReference>
<dbReference type="Proteomes" id="UP001320148">
    <property type="component" value="Chromosome"/>
</dbReference>
<evidence type="ECO:0000259" key="9">
    <source>
        <dbReference type="PROSITE" id="PS50893"/>
    </source>
</evidence>
<evidence type="ECO:0000313" key="11">
    <source>
        <dbReference type="Proteomes" id="UP001320148"/>
    </source>
</evidence>
<keyword evidence="7" id="KW-0406">Ion transport</keyword>
<dbReference type="InterPro" id="IPR008995">
    <property type="entry name" value="Mo/tungstate-bd_C_term_dom"/>
</dbReference>
<keyword evidence="2" id="KW-1003">Cell membrane</keyword>
<evidence type="ECO:0000256" key="1">
    <source>
        <dbReference type="ARBA" id="ARBA00022448"/>
    </source>
</evidence>
<evidence type="ECO:0000256" key="4">
    <source>
        <dbReference type="ARBA" id="ARBA00022741"/>
    </source>
</evidence>
<feature type="domain" description="ABC transporter" evidence="9">
    <location>
        <begin position="3"/>
        <end position="231"/>
    </location>
</feature>
<dbReference type="SUPFAM" id="SSF52540">
    <property type="entry name" value="P-loop containing nucleoside triphosphate hydrolases"/>
    <property type="match status" value="1"/>
</dbReference>
<dbReference type="PANTHER" id="PTHR42781:SF4">
    <property type="entry name" value="SPERMIDINE_PUTRESCINE IMPORT ATP-BINDING PROTEIN POTA"/>
    <property type="match status" value="1"/>
</dbReference>
<dbReference type="PROSITE" id="PS50893">
    <property type="entry name" value="ABC_TRANSPORTER_2"/>
    <property type="match status" value="1"/>
</dbReference>
<keyword evidence="3" id="KW-0410">Iron transport</keyword>
<evidence type="ECO:0000256" key="5">
    <source>
        <dbReference type="ARBA" id="ARBA00022840"/>
    </source>
</evidence>
<gene>
    <name evidence="10" type="ORF">DSLASN_28830</name>
</gene>
<dbReference type="EMBL" id="AP024488">
    <property type="protein sequence ID" value="BCS97251.1"/>
    <property type="molecule type" value="Genomic_DNA"/>
</dbReference>
<dbReference type="InterPro" id="IPR027417">
    <property type="entry name" value="P-loop_NTPase"/>
</dbReference>
<dbReference type="Gene3D" id="3.40.50.300">
    <property type="entry name" value="P-loop containing nucleotide triphosphate hydrolases"/>
    <property type="match status" value="1"/>
</dbReference>
<dbReference type="InterPro" id="IPR015853">
    <property type="entry name" value="ABC_transpr_FbpC"/>
</dbReference>
<keyword evidence="8" id="KW-0472">Membrane</keyword>
<keyword evidence="5" id="KW-0067">ATP-binding</keyword>